<reference evidence="1" key="2">
    <citation type="journal article" date="2017" name="J. Anim. Genet.">
        <title>Multiple reference genome sequences of hot pepper reveal the massive evolution of plant disease resistance genes by retroduplication.</title>
        <authorList>
            <person name="Kim S."/>
            <person name="Park J."/>
            <person name="Yeom S.-I."/>
            <person name="Kim Y.-M."/>
            <person name="Seo E."/>
            <person name="Kim K.-T."/>
            <person name="Kim M.-S."/>
            <person name="Lee J.M."/>
            <person name="Cheong K."/>
            <person name="Shin H.-S."/>
            <person name="Kim S.-B."/>
            <person name="Han K."/>
            <person name="Lee J."/>
            <person name="Park M."/>
            <person name="Lee H.-A."/>
            <person name="Lee H.-Y."/>
            <person name="Lee Y."/>
            <person name="Oh S."/>
            <person name="Lee J.H."/>
            <person name="Choi E."/>
            <person name="Choi E."/>
            <person name="Lee S.E."/>
            <person name="Jeon J."/>
            <person name="Kim H."/>
            <person name="Choi G."/>
            <person name="Song H."/>
            <person name="Lee J."/>
            <person name="Lee S.-C."/>
            <person name="Kwon J.-K."/>
            <person name="Lee H.-Y."/>
            <person name="Koo N."/>
            <person name="Hong Y."/>
            <person name="Kim R.W."/>
            <person name="Kang W.-H."/>
            <person name="Huh J.H."/>
            <person name="Kang B.-C."/>
            <person name="Yang T.-J."/>
            <person name="Lee Y.-H."/>
            <person name="Bennetzen J.L."/>
            <person name="Choi D."/>
        </authorList>
    </citation>
    <scope>NUCLEOTIDE SEQUENCE [LARGE SCALE GENOMIC DNA]</scope>
    <source>
        <strain evidence="1">cv. PBC81</strain>
    </source>
</reference>
<name>A0A2G2UZZ9_CAPBA</name>
<evidence type="ECO:0000313" key="1">
    <source>
        <dbReference type="EMBL" id="PHT26292.1"/>
    </source>
</evidence>
<dbReference type="STRING" id="33114.A0A2G2UZZ9"/>
<sequence>MAASLVDSSQFEIYCKGNMKTVDTIMERYRDRKIPIVKFEIAYSGSSRKVFSLIDKWIDIALQNGVKYLDVTVPNYSLSTSIILAAKSVRFSCLVSTVGSR</sequence>
<organism evidence="1">
    <name type="scientific">Capsicum baccatum</name>
    <name type="common">Peruvian pepper</name>
    <dbReference type="NCBI Taxonomy" id="33114"/>
    <lineage>
        <taxon>Eukaryota</taxon>
        <taxon>Viridiplantae</taxon>
        <taxon>Streptophyta</taxon>
        <taxon>Embryophyta</taxon>
        <taxon>Tracheophyta</taxon>
        <taxon>Spermatophyta</taxon>
        <taxon>Magnoliopsida</taxon>
        <taxon>eudicotyledons</taxon>
        <taxon>Gunneridae</taxon>
        <taxon>Pentapetalae</taxon>
        <taxon>asterids</taxon>
        <taxon>lamiids</taxon>
        <taxon>Solanales</taxon>
        <taxon>Solanaceae</taxon>
        <taxon>Solanoideae</taxon>
        <taxon>Capsiceae</taxon>
        <taxon>Capsicum</taxon>
    </lineage>
</organism>
<accession>A0A2G2UZZ9</accession>
<reference evidence="1" key="1">
    <citation type="journal article" date="2017" name="Genome Biol.">
        <title>New reference genome sequences of hot pepper reveal the massive evolution of plant disease-resistance genes by retroduplication.</title>
        <authorList>
            <person name="Kim S."/>
            <person name="Park J."/>
            <person name="Yeom S.I."/>
            <person name="Kim Y.M."/>
            <person name="Seo E."/>
            <person name="Kim K.T."/>
            <person name="Kim M.S."/>
            <person name="Lee J.M."/>
            <person name="Cheong K."/>
            <person name="Shin H.S."/>
            <person name="Kim S.B."/>
            <person name="Han K."/>
            <person name="Lee J."/>
            <person name="Park M."/>
            <person name="Lee H.A."/>
            <person name="Lee H.Y."/>
            <person name="Lee Y."/>
            <person name="Oh S."/>
            <person name="Lee J.H."/>
            <person name="Choi E."/>
            <person name="Choi E."/>
            <person name="Lee S.E."/>
            <person name="Jeon J."/>
            <person name="Kim H."/>
            <person name="Choi G."/>
            <person name="Song H."/>
            <person name="Lee J."/>
            <person name="Lee S.C."/>
            <person name="Kwon J.K."/>
            <person name="Lee H.Y."/>
            <person name="Koo N."/>
            <person name="Hong Y."/>
            <person name="Kim R.W."/>
            <person name="Kang W.H."/>
            <person name="Huh J.H."/>
            <person name="Kang B.C."/>
            <person name="Yang T.J."/>
            <person name="Lee Y.H."/>
            <person name="Bennetzen J.L."/>
            <person name="Choi D."/>
        </authorList>
    </citation>
    <scope>NUCLEOTIDE SEQUENCE [LARGE SCALE GENOMIC DNA]</scope>
    <source>
        <strain evidence="1">PBC81</strain>
        <tissue evidence="1">Leaf</tissue>
    </source>
</reference>
<dbReference type="OrthoDB" id="1534647at2759"/>
<gene>
    <name evidence="1" type="ORF">CQW23_34095</name>
</gene>
<dbReference type="AlphaFoldDB" id="A0A2G2UZZ9"/>
<dbReference type="EMBL" id="MLFT02000895">
    <property type="protein sequence ID" value="PHT26292.1"/>
    <property type="molecule type" value="Genomic_DNA"/>
</dbReference>
<proteinExistence type="predicted"/>
<protein>
    <submittedName>
        <fullName evidence="1">Uncharacterized protein</fullName>
    </submittedName>
</protein>
<comment type="caution">
    <text evidence="1">The sequence shown here is derived from an EMBL/GenBank/DDBJ whole genome shotgun (WGS) entry which is preliminary data.</text>
</comment>